<accession>A0A9X0XFS3</accession>
<dbReference type="InterPro" id="IPR003439">
    <property type="entry name" value="ABC_transporter-like_ATP-bd"/>
</dbReference>
<reference evidence="12 13" key="1">
    <citation type="submission" date="2021-01" db="EMBL/GenBank/DDBJ databases">
        <title>Piscinibacter sp. Jin2 Genome sequencing and assembly.</title>
        <authorList>
            <person name="Kim I."/>
        </authorList>
    </citation>
    <scope>NUCLEOTIDE SEQUENCE [LARGE SCALE GENOMIC DNA]</scope>
    <source>
        <strain evidence="12 13">Jin2</strain>
    </source>
</reference>
<evidence type="ECO:0000259" key="11">
    <source>
        <dbReference type="PROSITE" id="PS50929"/>
    </source>
</evidence>
<evidence type="ECO:0000256" key="8">
    <source>
        <dbReference type="SAM" id="MobiDB-lite"/>
    </source>
</evidence>
<evidence type="ECO:0000313" key="13">
    <source>
        <dbReference type="Proteomes" id="UP000643207"/>
    </source>
</evidence>
<dbReference type="Pfam" id="PF00664">
    <property type="entry name" value="ABC_membrane"/>
    <property type="match status" value="1"/>
</dbReference>
<evidence type="ECO:0000313" key="12">
    <source>
        <dbReference type="EMBL" id="MBL0720278.1"/>
    </source>
</evidence>
<keyword evidence="7 9" id="KW-0472">Membrane</keyword>
<dbReference type="Pfam" id="PF00005">
    <property type="entry name" value="ABC_tran"/>
    <property type="match status" value="1"/>
</dbReference>
<evidence type="ECO:0000256" key="3">
    <source>
        <dbReference type="ARBA" id="ARBA00022692"/>
    </source>
</evidence>
<dbReference type="SUPFAM" id="SSF90123">
    <property type="entry name" value="ABC transporter transmembrane region"/>
    <property type="match status" value="1"/>
</dbReference>
<dbReference type="GO" id="GO:0030256">
    <property type="term" value="C:type I protein secretion system complex"/>
    <property type="evidence" value="ECO:0007669"/>
    <property type="project" value="InterPro"/>
</dbReference>
<feature type="transmembrane region" description="Helical" evidence="9">
    <location>
        <begin position="133"/>
        <end position="152"/>
    </location>
</feature>
<proteinExistence type="predicted"/>
<dbReference type="InterPro" id="IPR036640">
    <property type="entry name" value="ABC1_TM_sf"/>
</dbReference>
<evidence type="ECO:0000256" key="2">
    <source>
        <dbReference type="ARBA" id="ARBA00022475"/>
    </source>
</evidence>
<dbReference type="GO" id="GO:0015421">
    <property type="term" value="F:ABC-type oligopeptide transporter activity"/>
    <property type="evidence" value="ECO:0007669"/>
    <property type="project" value="TreeGrafter"/>
</dbReference>
<dbReference type="PROSITE" id="PS50893">
    <property type="entry name" value="ABC_TRANSPORTER_2"/>
    <property type="match status" value="1"/>
</dbReference>
<dbReference type="PROSITE" id="PS00211">
    <property type="entry name" value="ABC_TRANSPORTER_1"/>
    <property type="match status" value="1"/>
</dbReference>
<evidence type="ECO:0000256" key="6">
    <source>
        <dbReference type="ARBA" id="ARBA00022989"/>
    </source>
</evidence>
<dbReference type="RefSeq" id="WP_201826211.1">
    <property type="nucleotide sequence ID" value="NZ_JAERRA010000001.1"/>
</dbReference>
<feature type="domain" description="ABC transporter" evidence="10">
    <location>
        <begin position="330"/>
        <end position="565"/>
    </location>
</feature>
<dbReference type="Gene3D" id="3.40.50.300">
    <property type="entry name" value="P-loop containing nucleotide triphosphate hydrolases"/>
    <property type="match status" value="1"/>
</dbReference>
<keyword evidence="4" id="KW-0547">Nucleotide-binding</keyword>
<dbReference type="InterPro" id="IPR027417">
    <property type="entry name" value="P-loop_NTPase"/>
</dbReference>
<evidence type="ECO:0000256" key="4">
    <source>
        <dbReference type="ARBA" id="ARBA00022741"/>
    </source>
</evidence>
<keyword evidence="6 9" id="KW-1133">Transmembrane helix</keyword>
<protein>
    <submittedName>
        <fullName evidence="12">Type I secretion system permease/ATPase</fullName>
    </submittedName>
</protein>
<dbReference type="PANTHER" id="PTHR43394">
    <property type="entry name" value="ATP-DEPENDENT PERMEASE MDL1, MITOCHONDRIAL"/>
    <property type="match status" value="1"/>
</dbReference>
<dbReference type="EMBL" id="JAERRA010000001">
    <property type="protein sequence ID" value="MBL0720278.1"/>
    <property type="molecule type" value="Genomic_DNA"/>
</dbReference>
<evidence type="ECO:0000256" key="5">
    <source>
        <dbReference type="ARBA" id="ARBA00022840"/>
    </source>
</evidence>
<keyword evidence="13" id="KW-1185">Reference proteome</keyword>
<gene>
    <name evidence="12" type="ORF">JI742_10295</name>
</gene>
<dbReference type="Gene3D" id="1.20.1560.10">
    <property type="entry name" value="ABC transporter type 1, transmembrane domain"/>
    <property type="match status" value="1"/>
</dbReference>
<feature type="transmembrane region" description="Helical" evidence="9">
    <location>
        <begin position="56"/>
        <end position="75"/>
    </location>
</feature>
<dbReference type="InterPro" id="IPR011527">
    <property type="entry name" value="ABC1_TM_dom"/>
</dbReference>
<dbReference type="SUPFAM" id="SSF52540">
    <property type="entry name" value="P-loop containing nucleoside triphosphate hydrolases"/>
    <property type="match status" value="1"/>
</dbReference>
<keyword evidence="5" id="KW-0067">ATP-binding</keyword>
<evidence type="ECO:0000256" key="9">
    <source>
        <dbReference type="SAM" id="Phobius"/>
    </source>
</evidence>
<comment type="caution">
    <text evidence="12">The sequence shown here is derived from an EMBL/GenBank/DDBJ whole genome shotgun (WGS) entry which is preliminary data.</text>
</comment>
<dbReference type="GO" id="GO:0005524">
    <property type="term" value="F:ATP binding"/>
    <property type="evidence" value="ECO:0007669"/>
    <property type="project" value="UniProtKB-KW"/>
</dbReference>
<dbReference type="Proteomes" id="UP000643207">
    <property type="component" value="Unassembled WGS sequence"/>
</dbReference>
<dbReference type="InterPro" id="IPR003593">
    <property type="entry name" value="AAA+_ATPase"/>
</dbReference>
<dbReference type="InterPro" id="IPR017871">
    <property type="entry name" value="ABC_transporter-like_CS"/>
</dbReference>
<keyword evidence="2" id="KW-1003">Cell membrane</keyword>
<name>A0A9X0XFS3_9BURK</name>
<dbReference type="GO" id="GO:0016887">
    <property type="term" value="F:ATP hydrolysis activity"/>
    <property type="evidence" value="ECO:0007669"/>
    <property type="project" value="InterPro"/>
</dbReference>
<keyword evidence="3 9" id="KW-0812">Transmembrane</keyword>
<dbReference type="InterPro" id="IPR010128">
    <property type="entry name" value="ATPase_T1SS_PrtD-like"/>
</dbReference>
<sequence length="576" mass="61902">MSTPDPRPGLGRMLWAFRKEFLLAGLFSMVANLLMLTPTLYMLQVFDRVYISQSELTLLVVTVIMVMLVGWMAAAEWLRSRLLVRVGVQLDTALAERVYRASFRAELTQSGHQANQALGDLTQLRQFLTGNGAIAFFDAPWTPVYIVVSWLLHPTLGLLALVFVIHLLLLALLNQLLTRRAAQQAGQAEVAANAYLLGKLRNSELIATLGMLGDLRRRWLQRHRAAQAAQARAQDRGQAMTTVVKFVRYSQQSLSLGAGAWLAIQGEISLGAMIAASVLMSRASAPIEMLVSTWSQFQSARAAHGRLAELLAEHPEAEPGRQRHRLAGAVTLQGFSATAPGRVEPIVHPLDLHIPAGQVLAILGPSGSGKSTLARGLLGIWPQAGGRVLLDGEDLAGQDRAALGPQVGYLPQDVELFEGSLAENIARFGKVDAPQVIAAAQRAGLHELILRFPRGYDTPIGPSGAGLSGGQRQRIGLARAMYGDPQLLVLDEPNANLDDAGELALLRAVEDLKARGKTVVLITHRGGVLQQVDRLLLMQQGRIVADGPRDAVLASLRPPQNPASAGPLAGANPVPA</sequence>
<dbReference type="GO" id="GO:0005886">
    <property type="term" value="C:plasma membrane"/>
    <property type="evidence" value="ECO:0007669"/>
    <property type="project" value="UniProtKB-SubCell"/>
</dbReference>
<evidence type="ECO:0000256" key="7">
    <source>
        <dbReference type="ARBA" id="ARBA00023136"/>
    </source>
</evidence>
<dbReference type="PROSITE" id="PS50929">
    <property type="entry name" value="ABC_TM1F"/>
    <property type="match status" value="1"/>
</dbReference>
<dbReference type="AlphaFoldDB" id="A0A9X0XFS3"/>
<evidence type="ECO:0000256" key="1">
    <source>
        <dbReference type="ARBA" id="ARBA00004651"/>
    </source>
</evidence>
<comment type="subcellular location">
    <subcellularLocation>
        <location evidence="1">Cell membrane</location>
        <topology evidence="1">Multi-pass membrane protein</topology>
    </subcellularLocation>
</comment>
<evidence type="ECO:0000259" key="10">
    <source>
        <dbReference type="PROSITE" id="PS50893"/>
    </source>
</evidence>
<feature type="transmembrane region" description="Helical" evidence="9">
    <location>
        <begin position="158"/>
        <end position="177"/>
    </location>
</feature>
<feature type="domain" description="ABC transmembrane type-1" evidence="11">
    <location>
        <begin position="22"/>
        <end position="299"/>
    </location>
</feature>
<dbReference type="PANTHER" id="PTHR43394:SF1">
    <property type="entry name" value="ATP-BINDING CASSETTE SUB-FAMILY B MEMBER 10, MITOCHONDRIAL"/>
    <property type="match status" value="1"/>
</dbReference>
<feature type="transmembrane region" description="Helical" evidence="9">
    <location>
        <begin position="21"/>
        <end position="44"/>
    </location>
</feature>
<dbReference type="SMART" id="SM00382">
    <property type="entry name" value="AAA"/>
    <property type="match status" value="1"/>
</dbReference>
<dbReference type="InterPro" id="IPR039421">
    <property type="entry name" value="Type_1_exporter"/>
</dbReference>
<dbReference type="GO" id="GO:0030253">
    <property type="term" value="P:protein secretion by the type I secretion system"/>
    <property type="evidence" value="ECO:0007669"/>
    <property type="project" value="InterPro"/>
</dbReference>
<feature type="region of interest" description="Disordered" evidence="8">
    <location>
        <begin position="555"/>
        <end position="576"/>
    </location>
</feature>
<dbReference type="NCBIfam" id="TIGR01842">
    <property type="entry name" value="type_I_sec_PrtD"/>
    <property type="match status" value="1"/>
</dbReference>
<organism evidence="12 13">
    <name type="scientific">Aquariibacter lacus</name>
    <dbReference type="NCBI Taxonomy" id="2801332"/>
    <lineage>
        <taxon>Bacteria</taxon>
        <taxon>Pseudomonadati</taxon>
        <taxon>Pseudomonadota</taxon>
        <taxon>Betaproteobacteria</taxon>
        <taxon>Burkholderiales</taxon>
        <taxon>Sphaerotilaceae</taxon>
        <taxon>Aquariibacter</taxon>
    </lineage>
</organism>